<name>A0AAW4Z1D9_9GAMM</name>
<sequence>MAEMLVELATGNKSENTRPKRASAQPAAAKAAPVPPRSAGSARERTLMVLGLPGTAERHTARVSELLESWAQEGRSWVGDPGTWRIVALPIASPHLSLLAAQQSQWALWIDDDLEAFRRGYRMLKQIAEQGGPRRLIAVHPPGVGRQGLLSNLQYVAQAYFDIELLVLAR</sequence>
<organism evidence="3 5">
    <name type="scientific">Billgrantia desiderata</name>
    <dbReference type="NCBI Taxonomy" id="52021"/>
    <lineage>
        <taxon>Bacteria</taxon>
        <taxon>Pseudomonadati</taxon>
        <taxon>Pseudomonadota</taxon>
        <taxon>Gammaproteobacteria</taxon>
        <taxon>Oceanospirillales</taxon>
        <taxon>Halomonadaceae</taxon>
        <taxon>Billgrantia</taxon>
    </lineage>
</organism>
<evidence type="ECO:0000313" key="2">
    <source>
        <dbReference type="EMBL" id="MCE8045165.1"/>
    </source>
</evidence>
<evidence type="ECO:0000256" key="1">
    <source>
        <dbReference type="SAM" id="MobiDB-lite"/>
    </source>
</evidence>
<reference evidence="3 4" key="2">
    <citation type="journal article" date="2021" name="Front. Microbiol.">
        <title>Aerobic Denitrification and Heterotrophic Sulfur Oxidation in the Genus Halomonas Revealed by Six Novel Species Characterizations and Genome-Based Analysis.</title>
        <authorList>
            <person name="Wang L."/>
            <person name="Shao Z."/>
        </authorList>
    </citation>
    <scope>NUCLEOTIDE SEQUENCE</scope>
    <source>
        <strain evidence="2 4">MCCC 1A05748</strain>
        <strain evidence="3">MCCC 1A05776</strain>
    </source>
</reference>
<evidence type="ECO:0000313" key="3">
    <source>
        <dbReference type="EMBL" id="MCE8053762.1"/>
    </source>
</evidence>
<comment type="caution">
    <text evidence="3">The sequence shown here is derived from an EMBL/GenBank/DDBJ whole genome shotgun (WGS) entry which is preliminary data.</text>
</comment>
<dbReference type="Proteomes" id="UP001320154">
    <property type="component" value="Unassembled WGS sequence"/>
</dbReference>
<dbReference type="Proteomes" id="UP001320178">
    <property type="component" value="Unassembled WGS sequence"/>
</dbReference>
<gene>
    <name evidence="2" type="ORF">HOP60_00290</name>
    <name evidence="3" type="ORF">HOP61_20925</name>
</gene>
<protein>
    <submittedName>
        <fullName evidence="3">Uncharacterized protein</fullName>
    </submittedName>
</protein>
<reference evidence="3" key="1">
    <citation type="submission" date="2020-05" db="EMBL/GenBank/DDBJ databases">
        <authorList>
            <person name="Wang L."/>
            <person name="Shao Z."/>
        </authorList>
    </citation>
    <scope>NUCLEOTIDE SEQUENCE</scope>
    <source>
        <strain evidence="2">MCCC 1A05748</strain>
        <strain evidence="3">MCCC 1A05776</strain>
    </source>
</reference>
<evidence type="ECO:0000313" key="4">
    <source>
        <dbReference type="Proteomes" id="UP001320154"/>
    </source>
</evidence>
<dbReference type="EMBL" id="JABFTQ010000001">
    <property type="protein sequence ID" value="MCE8045165.1"/>
    <property type="molecule type" value="Genomic_DNA"/>
</dbReference>
<dbReference type="AlphaFoldDB" id="A0AAW4Z1D9"/>
<accession>A0AAW4Z1D9</accession>
<evidence type="ECO:0000313" key="5">
    <source>
        <dbReference type="Proteomes" id="UP001320178"/>
    </source>
</evidence>
<feature type="region of interest" description="Disordered" evidence="1">
    <location>
        <begin position="1"/>
        <end position="41"/>
    </location>
</feature>
<dbReference type="EMBL" id="JABFTS010000014">
    <property type="protein sequence ID" value="MCE8053762.1"/>
    <property type="molecule type" value="Genomic_DNA"/>
</dbReference>
<keyword evidence="4" id="KW-1185">Reference proteome</keyword>
<feature type="compositionally biased region" description="Low complexity" evidence="1">
    <location>
        <begin position="22"/>
        <end position="32"/>
    </location>
</feature>
<proteinExistence type="predicted"/>